<dbReference type="GO" id="GO:0000981">
    <property type="term" value="F:DNA-binding transcription factor activity, RNA polymerase II-specific"/>
    <property type="evidence" value="ECO:0007669"/>
    <property type="project" value="InterPro"/>
</dbReference>
<dbReference type="InterPro" id="IPR036864">
    <property type="entry name" value="Zn2-C6_fun-type_DNA-bd_sf"/>
</dbReference>
<dbReference type="RefSeq" id="XP_064853145.1">
    <property type="nucleotide sequence ID" value="XM_064997073.1"/>
</dbReference>
<dbReference type="PROSITE" id="PS50048">
    <property type="entry name" value="ZN2_CY6_FUNGAL_2"/>
    <property type="match status" value="1"/>
</dbReference>
<dbReference type="EMBL" id="BTFZ01000011">
    <property type="protein sequence ID" value="GMM36149.1"/>
    <property type="molecule type" value="Genomic_DNA"/>
</dbReference>
<evidence type="ECO:0000256" key="1">
    <source>
        <dbReference type="SAM" id="MobiDB-lite"/>
    </source>
</evidence>
<sequence>MCVNGESAKYPPPKKRIRKKHSNSRFGCQNCKKRRIKCGEELDSCFNCQDRNFRCSFLDLTEEEKEKIVANNQSNGKVSNDGSLDDEIAQETNSANNDLRDWNNGNAPNFFVAVDKISSDFSNGLATFNVKLPTRPTPVKNVMSLNNNVAFKVIKMNINNYKKRSAASSSLLLKTKKSDIKKAVPLPGGKECNETFQLFKVKPGVPSCFFTSERLYRAYGEDGGPYSQLRPLLSQWYFDVIQQATDHSWSKYHCMMSQSAFILYNAITRPYFKGRYNDSHINTVKEASGYYRSYSLQLAQETIEKINMPKNFKDKEYVLLVSEVATYYATSIALSCFADDDYHTLLAFINGFISIALVKQLLERFTEAMENIKKTDFKFYSKYSIYLDFILVIQEFYLASINTIYTPNINLDLLRELDYDMEKFECSIGSYFPSDSDPMIKFRELRKIVRHDVLENPKVLQLCNFVTDTEPEIIFYIWKKFIVTFPSENVFLAASQSSKNVFEKIIALYWLAVSSVFNIVFSESTYLFLCRFESIVSFTGYDTSYYDAIVTELKENWKHKDYQMYNFLYRRAIYLMRLTSYTRYRWLTYLQNFETVDNFPDSEVEGRKRFLSRKNKSVKEKQISSMKSTIVSYEHYPKNLSPEEKYAKDSVLRTQLGNDFVKIPSFAKLHDEGFEINKNNNLNSNIKDKVSSYLNGNRFDTEIIPLELVRLTEYGLIENVDYRPNLSCYSKFSLTKSPLSQRDEIELNKFASDRYAILDYKFPKYQYPPPNP</sequence>
<feature type="compositionally biased region" description="Basic residues" evidence="1">
    <location>
        <begin position="12"/>
        <end position="21"/>
    </location>
</feature>
<dbReference type="SMART" id="SM00066">
    <property type="entry name" value="GAL4"/>
    <property type="match status" value="1"/>
</dbReference>
<dbReference type="Proteomes" id="UP001360560">
    <property type="component" value="Unassembled WGS sequence"/>
</dbReference>
<dbReference type="Gene3D" id="4.10.240.10">
    <property type="entry name" value="Zn(2)-C6 fungal-type DNA-binding domain"/>
    <property type="match status" value="1"/>
</dbReference>
<dbReference type="GeneID" id="90074124"/>
<accession>A0AAV5QNX4</accession>
<dbReference type="PANTHER" id="PTHR47657:SF7">
    <property type="entry name" value="STEROL REGULATORY ELEMENT-BINDING PROTEIN ECM22"/>
    <property type="match status" value="1"/>
</dbReference>
<feature type="region of interest" description="Disordered" evidence="1">
    <location>
        <begin position="1"/>
        <end position="21"/>
    </location>
</feature>
<dbReference type="PANTHER" id="PTHR47657">
    <property type="entry name" value="STEROL REGULATORY ELEMENT-BINDING PROTEIN ECM22"/>
    <property type="match status" value="1"/>
</dbReference>
<reference evidence="3 4" key="1">
    <citation type="journal article" date="2023" name="Elife">
        <title>Identification of key yeast species and microbe-microbe interactions impacting larval growth of Drosophila in the wild.</title>
        <authorList>
            <person name="Mure A."/>
            <person name="Sugiura Y."/>
            <person name="Maeda R."/>
            <person name="Honda K."/>
            <person name="Sakurai N."/>
            <person name="Takahashi Y."/>
            <person name="Watada M."/>
            <person name="Katoh T."/>
            <person name="Gotoh A."/>
            <person name="Gotoh Y."/>
            <person name="Taniguchi I."/>
            <person name="Nakamura K."/>
            <person name="Hayashi T."/>
            <person name="Katayama T."/>
            <person name="Uemura T."/>
            <person name="Hattori Y."/>
        </authorList>
    </citation>
    <scope>NUCLEOTIDE SEQUENCE [LARGE SCALE GENOMIC DNA]</scope>
    <source>
        <strain evidence="3 4">SC-9</strain>
    </source>
</reference>
<feature type="domain" description="Zn(2)-C6 fungal-type" evidence="2">
    <location>
        <begin position="27"/>
        <end position="57"/>
    </location>
</feature>
<evidence type="ECO:0000313" key="3">
    <source>
        <dbReference type="EMBL" id="GMM36149.1"/>
    </source>
</evidence>
<organism evidence="3 4">
    <name type="scientific">Saccharomycopsis crataegensis</name>
    <dbReference type="NCBI Taxonomy" id="43959"/>
    <lineage>
        <taxon>Eukaryota</taxon>
        <taxon>Fungi</taxon>
        <taxon>Dikarya</taxon>
        <taxon>Ascomycota</taxon>
        <taxon>Saccharomycotina</taxon>
        <taxon>Saccharomycetes</taxon>
        <taxon>Saccharomycopsidaceae</taxon>
        <taxon>Saccharomycopsis</taxon>
    </lineage>
</organism>
<keyword evidence="4" id="KW-1185">Reference proteome</keyword>
<evidence type="ECO:0000313" key="4">
    <source>
        <dbReference type="Proteomes" id="UP001360560"/>
    </source>
</evidence>
<name>A0AAV5QNX4_9ASCO</name>
<dbReference type="Pfam" id="PF00172">
    <property type="entry name" value="Zn_clus"/>
    <property type="match status" value="1"/>
</dbReference>
<proteinExistence type="predicted"/>
<evidence type="ECO:0000259" key="2">
    <source>
        <dbReference type="PROSITE" id="PS50048"/>
    </source>
</evidence>
<dbReference type="GO" id="GO:0008270">
    <property type="term" value="F:zinc ion binding"/>
    <property type="evidence" value="ECO:0007669"/>
    <property type="project" value="InterPro"/>
</dbReference>
<dbReference type="CDD" id="cd00067">
    <property type="entry name" value="GAL4"/>
    <property type="match status" value="1"/>
</dbReference>
<dbReference type="InterPro" id="IPR052400">
    <property type="entry name" value="Zn2-C6_fungal_TF"/>
</dbReference>
<protein>
    <recommendedName>
        <fullName evidence="2">Zn(2)-C6 fungal-type domain-containing protein</fullName>
    </recommendedName>
</protein>
<dbReference type="SUPFAM" id="SSF57701">
    <property type="entry name" value="Zn2/Cys6 DNA-binding domain"/>
    <property type="match status" value="1"/>
</dbReference>
<comment type="caution">
    <text evidence="3">The sequence shown here is derived from an EMBL/GenBank/DDBJ whole genome shotgun (WGS) entry which is preliminary data.</text>
</comment>
<dbReference type="AlphaFoldDB" id="A0AAV5QNX4"/>
<dbReference type="PROSITE" id="PS00463">
    <property type="entry name" value="ZN2_CY6_FUNGAL_1"/>
    <property type="match status" value="1"/>
</dbReference>
<gene>
    <name evidence="3" type="ORF">DASC09_034740</name>
</gene>
<dbReference type="InterPro" id="IPR001138">
    <property type="entry name" value="Zn2Cys6_DnaBD"/>
</dbReference>